<dbReference type="PANTHER" id="PTHR46480:SF1">
    <property type="entry name" value="VOLTAGE-GATED HYDROGEN CHANNEL 1"/>
    <property type="match status" value="1"/>
</dbReference>
<feature type="coiled-coil region" evidence="13">
    <location>
        <begin position="183"/>
        <end position="217"/>
    </location>
</feature>
<keyword evidence="8 13" id="KW-0175">Coiled coil</keyword>
<organism evidence="16 17">
    <name type="scientific">Somion occarium</name>
    <dbReference type="NCBI Taxonomy" id="3059160"/>
    <lineage>
        <taxon>Eukaryota</taxon>
        <taxon>Fungi</taxon>
        <taxon>Dikarya</taxon>
        <taxon>Basidiomycota</taxon>
        <taxon>Agaricomycotina</taxon>
        <taxon>Agaricomycetes</taxon>
        <taxon>Polyporales</taxon>
        <taxon>Cerrenaceae</taxon>
        <taxon>Somion</taxon>
    </lineage>
</organism>
<reference evidence="17" key="1">
    <citation type="submission" date="2024-04" db="EMBL/GenBank/DDBJ databases">
        <authorList>
            <person name="Shaw F."/>
            <person name="Minotto A."/>
        </authorList>
    </citation>
    <scope>NUCLEOTIDE SEQUENCE [LARGE SCALE GENOMIC DNA]</scope>
</reference>
<dbReference type="InterPro" id="IPR031846">
    <property type="entry name" value="Hvcn1"/>
</dbReference>
<feature type="transmembrane region" description="Helical" evidence="14">
    <location>
        <begin position="85"/>
        <end position="108"/>
    </location>
</feature>
<evidence type="ECO:0000313" key="17">
    <source>
        <dbReference type="Proteomes" id="UP001497453"/>
    </source>
</evidence>
<proteinExistence type="predicted"/>
<dbReference type="InterPro" id="IPR005821">
    <property type="entry name" value="Ion_trans_dom"/>
</dbReference>
<keyword evidence="6" id="KW-0851">Voltage-gated channel</keyword>
<evidence type="ECO:0000256" key="4">
    <source>
        <dbReference type="ARBA" id="ARBA00022475"/>
    </source>
</evidence>
<evidence type="ECO:0000256" key="7">
    <source>
        <dbReference type="ARBA" id="ARBA00022989"/>
    </source>
</evidence>
<protein>
    <recommendedName>
        <fullName evidence="2">Voltage-gated hydrogen channel 1</fullName>
    </recommendedName>
    <alternativeName>
        <fullName evidence="12">Hydrogen voltage-gated channel 1</fullName>
    </alternativeName>
</protein>
<accession>A0ABP1DAP0</accession>
<dbReference type="PANTHER" id="PTHR46480">
    <property type="entry name" value="F20B24.22"/>
    <property type="match status" value="1"/>
</dbReference>
<dbReference type="SUPFAM" id="SSF81324">
    <property type="entry name" value="Voltage-gated potassium channels"/>
    <property type="match status" value="1"/>
</dbReference>
<feature type="domain" description="Ion transport" evidence="15">
    <location>
        <begin position="45"/>
        <end position="164"/>
    </location>
</feature>
<evidence type="ECO:0000256" key="2">
    <source>
        <dbReference type="ARBA" id="ARBA00015897"/>
    </source>
</evidence>
<dbReference type="Proteomes" id="UP001497453">
    <property type="component" value="Chromosome 3"/>
</dbReference>
<name>A0ABP1DAP0_9APHY</name>
<evidence type="ECO:0000256" key="5">
    <source>
        <dbReference type="ARBA" id="ARBA00022692"/>
    </source>
</evidence>
<evidence type="ECO:0000256" key="13">
    <source>
        <dbReference type="SAM" id="Coils"/>
    </source>
</evidence>
<evidence type="ECO:0000256" key="11">
    <source>
        <dbReference type="ARBA" id="ARBA00023303"/>
    </source>
</evidence>
<evidence type="ECO:0000259" key="15">
    <source>
        <dbReference type="Pfam" id="PF00520"/>
    </source>
</evidence>
<evidence type="ECO:0000256" key="3">
    <source>
        <dbReference type="ARBA" id="ARBA00022448"/>
    </source>
</evidence>
<gene>
    <name evidence="16" type="ORF">GFSPODELE1_LOCUS5196</name>
</gene>
<evidence type="ECO:0000256" key="6">
    <source>
        <dbReference type="ARBA" id="ARBA00022882"/>
    </source>
</evidence>
<keyword evidence="7 14" id="KW-1133">Transmembrane helix</keyword>
<keyword evidence="9" id="KW-0406">Ion transport</keyword>
<keyword evidence="11" id="KW-0407">Ion channel</keyword>
<evidence type="ECO:0000256" key="12">
    <source>
        <dbReference type="ARBA" id="ARBA00031989"/>
    </source>
</evidence>
<comment type="subcellular location">
    <subcellularLocation>
        <location evidence="1">Cell membrane</location>
        <topology evidence="1">Multi-pass membrane protein</topology>
    </subcellularLocation>
</comment>
<keyword evidence="17" id="KW-1185">Reference proteome</keyword>
<dbReference type="EMBL" id="OZ037946">
    <property type="protein sequence ID" value="CAL1704910.1"/>
    <property type="molecule type" value="Genomic_DNA"/>
</dbReference>
<dbReference type="Pfam" id="PF00520">
    <property type="entry name" value="Ion_trans"/>
    <property type="match status" value="1"/>
</dbReference>
<dbReference type="Gene3D" id="1.20.120.350">
    <property type="entry name" value="Voltage-gated potassium channels. Chain C"/>
    <property type="match status" value="1"/>
</dbReference>
<keyword evidence="5 14" id="KW-0812">Transmembrane</keyword>
<keyword evidence="3" id="KW-0813">Transport</keyword>
<keyword evidence="4" id="KW-1003">Cell membrane</keyword>
<evidence type="ECO:0000256" key="1">
    <source>
        <dbReference type="ARBA" id="ARBA00004651"/>
    </source>
</evidence>
<evidence type="ECO:0000256" key="8">
    <source>
        <dbReference type="ARBA" id="ARBA00023054"/>
    </source>
</evidence>
<evidence type="ECO:0000313" key="16">
    <source>
        <dbReference type="EMBL" id="CAL1704910.1"/>
    </source>
</evidence>
<evidence type="ECO:0000256" key="10">
    <source>
        <dbReference type="ARBA" id="ARBA00023136"/>
    </source>
</evidence>
<feature type="transmembrane region" description="Helical" evidence="14">
    <location>
        <begin position="43"/>
        <end position="64"/>
    </location>
</feature>
<feature type="transmembrane region" description="Helical" evidence="14">
    <location>
        <begin position="120"/>
        <end position="142"/>
    </location>
</feature>
<evidence type="ECO:0000256" key="14">
    <source>
        <dbReference type="SAM" id="Phobius"/>
    </source>
</evidence>
<dbReference type="InterPro" id="IPR027359">
    <property type="entry name" value="Volt_channel_dom_sf"/>
</dbReference>
<keyword evidence="10 14" id="KW-0472">Membrane</keyword>
<evidence type="ECO:0000256" key="9">
    <source>
        <dbReference type="ARBA" id="ARBA00023065"/>
    </source>
</evidence>
<sequence>MSEQQPLLPSQDAYADTDVENTAHGRQHHWKKRMAEFLESRPMHYTVLTLVVIDSACVLTDLAYTILSDSCTPIEGPGAPIWLDVLSHISLVITTLFLIEIPLTLWALGPSFYNPMGNKLHAGLHLFDAFIIITTFILEIVLRGKERELASLLVILRLWRLVKLVGGIAVGAGDLEEENAKALMETREELETVQRALTVAKDENQELRARISWLETEGAPSSS</sequence>